<evidence type="ECO:0000256" key="1">
    <source>
        <dbReference type="ARBA" id="ARBA00001971"/>
    </source>
</evidence>
<reference evidence="7" key="1">
    <citation type="journal article" date="2020" name="Stud. Mycol.">
        <title>101 Dothideomycetes genomes: a test case for predicting lifestyles and emergence of pathogens.</title>
        <authorList>
            <person name="Haridas S."/>
            <person name="Albert R."/>
            <person name="Binder M."/>
            <person name="Bloem J."/>
            <person name="Labutti K."/>
            <person name="Salamov A."/>
            <person name="Andreopoulos B."/>
            <person name="Baker S."/>
            <person name="Barry K."/>
            <person name="Bills G."/>
            <person name="Bluhm B."/>
            <person name="Cannon C."/>
            <person name="Castanera R."/>
            <person name="Culley D."/>
            <person name="Daum C."/>
            <person name="Ezra D."/>
            <person name="Gonzalez J."/>
            <person name="Henrissat B."/>
            <person name="Kuo A."/>
            <person name="Liang C."/>
            <person name="Lipzen A."/>
            <person name="Lutzoni F."/>
            <person name="Magnuson J."/>
            <person name="Mondo S."/>
            <person name="Nolan M."/>
            <person name="Ohm R."/>
            <person name="Pangilinan J."/>
            <person name="Park H.-J."/>
            <person name="Ramirez L."/>
            <person name="Alfaro M."/>
            <person name="Sun H."/>
            <person name="Tritt A."/>
            <person name="Yoshinaga Y."/>
            <person name="Zwiers L.-H."/>
            <person name="Turgeon B."/>
            <person name="Goodwin S."/>
            <person name="Spatafora J."/>
            <person name="Crous P."/>
            <person name="Grigoriev I."/>
        </authorList>
    </citation>
    <scope>NUCLEOTIDE SEQUENCE</scope>
    <source>
        <strain evidence="7">CBS 175.79</strain>
    </source>
</reference>
<keyword evidence="6" id="KW-0560">Oxidoreductase</keyword>
<dbReference type="PANTHER" id="PTHR24305">
    <property type="entry name" value="CYTOCHROME P450"/>
    <property type="match status" value="1"/>
</dbReference>
<dbReference type="EMBL" id="ML978082">
    <property type="protein sequence ID" value="KAF2008616.1"/>
    <property type="molecule type" value="Genomic_DNA"/>
</dbReference>
<accession>A0A6A5X6V5</accession>
<dbReference type="GO" id="GO:0004497">
    <property type="term" value="F:monooxygenase activity"/>
    <property type="evidence" value="ECO:0007669"/>
    <property type="project" value="UniProtKB-KW"/>
</dbReference>
<dbReference type="Pfam" id="PF00067">
    <property type="entry name" value="p450"/>
    <property type="match status" value="1"/>
</dbReference>
<protein>
    <submittedName>
        <fullName evidence="7">Cytochrome P450</fullName>
    </submittedName>
</protein>
<dbReference type="Proteomes" id="UP000799778">
    <property type="component" value="Unassembled WGS sequence"/>
</dbReference>
<evidence type="ECO:0000256" key="2">
    <source>
        <dbReference type="ARBA" id="ARBA00010617"/>
    </source>
</evidence>
<dbReference type="GeneID" id="54291699"/>
<keyword evidence="5 6" id="KW-0349">Heme</keyword>
<dbReference type="PANTHER" id="PTHR24305:SF166">
    <property type="entry name" value="CYTOCHROME P450 12A4, MITOCHONDRIAL-RELATED"/>
    <property type="match status" value="1"/>
</dbReference>
<dbReference type="InterPro" id="IPR001128">
    <property type="entry name" value="Cyt_P450"/>
</dbReference>
<evidence type="ECO:0000256" key="3">
    <source>
        <dbReference type="ARBA" id="ARBA00022723"/>
    </source>
</evidence>
<dbReference type="Gene3D" id="1.10.630.10">
    <property type="entry name" value="Cytochrome P450"/>
    <property type="match status" value="1"/>
</dbReference>
<dbReference type="GO" id="GO:0020037">
    <property type="term" value="F:heme binding"/>
    <property type="evidence" value="ECO:0007669"/>
    <property type="project" value="InterPro"/>
</dbReference>
<evidence type="ECO:0000256" key="6">
    <source>
        <dbReference type="RuleBase" id="RU000461"/>
    </source>
</evidence>
<keyword evidence="8" id="KW-1185">Reference proteome</keyword>
<dbReference type="PRINTS" id="PR00465">
    <property type="entry name" value="EP450IV"/>
</dbReference>
<dbReference type="RefSeq" id="XP_033376955.1">
    <property type="nucleotide sequence ID" value="XM_033534302.1"/>
</dbReference>
<gene>
    <name evidence="7" type="ORF">BU24DRAFT_497810</name>
</gene>
<comment type="cofactor">
    <cofactor evidence="1 5">
        <name>heme</name>
        <dbReference type="ChEBI" id="CHEBI:30413"/>
    </cofactor>
</comment>
<dbReference type="InterPro" id="IPR050121">
    <property type="entry name" value="Cytochrome_P450_monoxygenase"/>
</dbReference>
<dbReference type="PRINTS" id="PR00385">
    <property type="entry name" value="P450"/>
</dbReference>
<dbReference type="GO" id="GO:0005506">
    <property type="term" value="F:iron ion binding"/>
    <property type="evidence" value="ECO:0007669"/>
    <property type="project" value="InterPro"/>
</dbReference>
<dbReference type="OrthoDB" id="1470350at2759"/>
<dbReference type="PROSITE" id="PS00086">
    <property type="entry name" value="CYTOCHROME_P450"/>
    <property type="match status" value="1"/>
</dbReference>
<evidence type="ECO:0000256" key="5">
    <source>
        <dbReference type="PIRSR" id="PIRSR602403-1"/>
    </source>
</evidence>
<dbReference type="InterPro" id="IPR017972">
    <property type="entry name" value="Cyt_P450_CS"/>
</dbReference>
<evidence type="ECO:0000313" key="7">
    <source>
        <dbReference type="EMBL" id="KAF2008616.1"/>
    </source>
</evidence>
<proteinExistence type="inferred from homology"/>
<evidence type="ECO:0000256" key="4">
    <source>
        <dbReference type="ARBA" id="ARBA00023004"/>
    </source>
</evidence>
<keyword evidence="6" id="KW-0503">Monooxygenase</keyword>
<dbReference type="AlphaFoldDB" id="A0A6A5X6V5"/>
<sequence length="485" mass="54341">MDINTTTLTLLLTILLLPIPTYLIYTRLLHPLYLSPLRRIPLLSPPLSHPVPLPAIHAAHAHHGPIVRLTPTTLSLSSLSAARTIYITRGGFPKPRWWVDQFITYGVANMVSMSGGARDKAHAERKRSHGAVYAKSFLFGPGAAGVERIAGRVLARVRGVLDEVVKREDGGGKMDVYCFNGAASAEFAIGYIYGDGFGGGGKGETDFVGDKGRREEYYGNHGRWLKGEEGAAEAEKWMEGFGTMLREGTERGVEDGRSEGGVVFRQLRSKGIRDDDLSSELLDHFVASAEATRTTLTYLEWEVSKRPSLRERLTEELRSLSRREDTDVPDFKQLDALPLLDAILTETLRVYTPTPGPQHRITPPEGAMLEGYFIPGGVEVSVSLSVLHKNPEVFTRPDVWDPDRWLVDDEEKIAEMRNWFWAFSKGSRICIGKDFALIVLKFIIDAIYSRYETEIVEDDNMQQEDRFLAGPVSEKLVLKFKHLRR</sequence>
<evidence type="ECO:0000313" key="8">
    <source>
        <dbReference type="Proteomes" id="UP000799778"/>
    </source>
</evidence>
<feature type="binding site" description="axial binding residue" evidence="5">
    <location>
        <position position="430"/>
    </location>
    <ligand>
        <name>heme</name>
        <dbReference type="ChEBI" id="CHEBI:30413"/>
    </ligand>
    <ligandPart>
        <name>Fe</name>
        <dbReference type="ChEBI" id="CHEBI:18248"/>
    </ligandPart>
</feature>
<keyword evidence="4 5" id="KW-0408">Iron</keyword>
<organism evidence="7 8">
    <name type="scientific">Aaosphaeria arxii CBS 175.79</name>
    <dbReference type="NCBI Taxonomy" id="1450172"/>
    <lineage>
        <taxon>Eukaryota</taxon>
        <taxon>Fungi</taxon>
        <taxon>Dikarya</taxon>
        <taxon>Ascomycota</taxon>
        <taxon>Pezizomycotina</taxon>
        <taxon>Dothideomycetes</taxon>
        <taxon>Pleosporomycetidae</taxon>
        <taxon>Pleosporales</taxon>
        <taxon>Pleosporales incertae sedis</taxon>
        <taxon>Aaosphaeria</taxon>
    </lineage>
</organism>
<keyword evidence="3 5" id="KW-0479">Metal-binding</keyword>
<name>A0A6A5X6V5_9PLEO</name>
<dbReference type="GO" id="GO:0016705">
    <property type="term" value="F:oxidoreductase activity, acting on paired donors, with incorporation or reduction of molecular oxygen"/>
    <property type="evidence" value="ECO:0007669"/>
    <property type="project" value="InterPro"/>
</dbReference>
<dbReference type="InterPro" id="IPR002403">
    <property type="entry name" value="Cyt_P450_E_grp-IV"/>
</dbReference>
<comment type="similarity">
    <text evidence="2 6">Belongs to the cytochrome P450 family.</text>
</comment>
<dbReference type="InterPro" id="IPR036396">
    <property type="entry name" value="Cyt_P450_sf"/>
</dbReference>
<dbReference type="SUPFAM" id="SSF48264">
    <property type="entry name" value="Cytochrome P450"/>
    <property type="match status" value="1"/>
</dbReference>